<dbReference type="InterPro" id="IPR019734">
    <property type="entry name" value="TPR_rpt"/>
</dbReference>
<name>A0A6L5XNE0_9BACT</name>
<sequence length="285" mass="30985">MNTTSSRQNDVQEALALLAQGRPADCETALRQILRRHENDVLCRAVCLDGLGRALFALRRPVEALDALEQSLRLLRGQADASRSSLPLLPGVMQNLAHVRLALGRAEESLALGREAAQLAEQIFGPDSPRLAGALLRLSAAYYRGRDFDEAERLMLRAKAIWEAQDGPVPPELGVCLNNLGRICEERGQFTEGIALHRRAVALRRELLGEHEDTAFSLGNLGVALASDGQWEEAAAVLAEAMGLYTRLGKGESPEAVGYRANLAVCREALQARRAVRSAAAEHLK</sequence>
<evidence type="ECO:0000313" key="3">
    <source>
        <dbReference type="EMBL" id="MSS28666.1"/>
    </source>
</evidence>
<proteinExistence type="predicted"/>
<comment type="caution">
    <text evidence="3">The sequence shown here is derived from an EMBL/GenBank/DDBJ whole genome shotgun (WGS) entry which is preliminary data.</text>
</comment>
<organism evidence="3 4">
    <name type="scientific">Desulfovibrio porci</name>
    <dbReference type="NCBI Taxonomy" id="2605782"/>
    <lineage>
        <taxon>Bacteria</taxon>
        <taxon>Pseudomonadati</taxon>
        <taxon>Thermodesulfobacteriota</taxon>
        <taxon>Desulfovibrionia</taxon>
        <taxon>Desulfovibrionales</taxon>
        <taxon>Desulfovibrionaceae</taxon>
        <taxon>Desulfovibrio</taxon>
    </lineage>
</organism>
<gene>
    <name evidence="3" type="ORF">FYJ44_11625</name>
</gene>
<dbReference type="Gene3D" id="1.25.40.10">
    <property type="entry name" value="Tetratricopeptide repeat domain"/>
    <property type="match status" value="2"/>
</dbReference>
<dbReference type="PANTHER" id="PTHR45641:SF19">
    <property type="entry name" value="NEPHROCYSTIN-3"/>
    <property type="match status" value="1"/>
</dbReference>
<dbReference type="PANTHER" id="PTHR45641">
    <property type="entry name" value="TETRATRICOPEPTIDE REPEAT PROTEIN (AFU_ORTHOLOGUE AFUA_6G03870)"/>
    <property type="match status" value="1"/>
</dbReference>
<reference evidence="3 4" key="1">
    <citation type="submission" date="2019-09" db="EMBL/GenBank/DDBJ databases">
        <title>In-depth cultivation of the pig gut microbiome towards novel bacterial diversity and tailored functional studies.</title>
        <authorList>
            <person name="Wylensek D."/>
            <person name="Hitch T.C.A."/>
            <person name="Clavel T."/>
        </authorList>
    </citation>
    <scope>NUCLEOTIDE SEQUENCE [LARGE SCALE GENOMIC DNA]</scope>
    <source>
        <strain evidence="3 4">PG-178-WT-4</strain>
    </source>
</reference>
<dbReference type="AlphaFoldDB" id="A0A6L5XNE0"/>
<keyword evidence="1" id="KW-0677">Repeat</keyword>
<dbReference type="RefSeq" id="WP_154512272.1">
    <property type="nucleotide sequence ID" value="NZ_JAXELC010000067.1"/>
</dbReference>
<dbReference type="EMBL" id="VUMH01000012">
    <property type="protein sequence ID" value="MSS28666.1"/>
    <property type="molecule type" value="Genomic_DNA"/>
</dbReference>
<keyword evidence="2" id="KW-0802">TPR repeat</keyword>
<dbReference type="SUPFAM" id="SSF48452">
    <property type="entry name" value="TPR-like"/>
    <property type="match status" value="2"/>
</dbReference>
<evidence type="ECO:0000256" key="1">
    <source>
        <dbReference type="ARBA" id="ARBA00022737"/>
    </source>
</evidence>
<dbReference type="Pfam" id="PF13424">
    <property type="entry name" value="TPR_12"/>
    <property type="match status" value="3"/>
</dbReference>
<dbReference type="InterPro" id="IPR011990">
    <property type="entry name" value="TPR-like_helical_dom_sf"/>
</dbReference>
<evidence type="ECO:0000313" key="4">
    <source>
        <dbReference type="Proteomes" id="UP000477488"/>
    </source>
</evidence>
<dbReference type="SMART" id="SM00028">
    <property type="entry name" value="TPR"/>
    <property type="match status" value="5"/>
</dbReference>
<dbReference type="Proteomes" id="UP000477488">
    <property type="component" value="Unassembled WGS sequence"/>
</dbReference>
<protein>
    <submittedName>
        <fullName evidence="3">Tetratricopeptide repeat protein</fullName>
    </submittedName>
</protein>
<accession>A0A6L5XNE0</accession>
<keyword evidence="4" id="KW-1185">Reference proteome</keyword>
<evidence type="ECO:0000256" key="2">
    <source>
        <dbReference type="ARBA" id="ARBA00022803"/>
    </source>
</evidence>